<dbReference type="Pfam" id="PF01557">
    <property type="entry name" value="FAA_hydrolase"/>
    <property type="match status" value="1"/>
</dbReference>
<dbReference type="InterPro" id="IPR005959">
    <property type="entry name" value="Fumarylacetoacetase"/>
</dbReference>
<feature type="binding site" evidence="11">
    <location>
        <position position="147"/>
    </location>
    <ligand>
        <name>substrate</name>
    </ligand>
</feature>
<keyword evidence="9 13" id="KW-0585">Phenylalanine catabolism</keyword>
<dbReference type="EMBL" id="KK101480">
    <property type="protein sequence ID" value="KIZ00724.1"/>
    <property type="molecule type" value="Genomic_DNA"/>
</dbReference>
<dbReference type="GO" id="GO:0006559">
    <property type="term" value="P:L-phenylalanine catabolic process"/>
    <property type="evidence" value="ECO:0007669"/>
    <property type="project" value="UniProtKB-UniRule"/>
</dbReference>
<feature type="active site" description="Proton acceptor" evidence="10">
    <location>
        <position position="138"/>
    </location>
</feature>
<gene>
    <name evidence="16" type="ORF">MNEG_7236</name>
</gene>
<dbReference type="InterPro" id="IPR015377">
    <property type="entry name" value="Fumarylacetoacetase_N"/>
</dbReference>
<dbReference type="OrthoDB" id="9971669at2759"/>
<dbReference type="InterPro" id="IPR036663">
    <property type="entry name" value="Fumarylacetoacetase_C_sf"/>
</dbReference>
<dbReference type="KEGG" id="mng:MNEG_7236"/>
<dbReference type="GO" id="GO:0046872">
    <property type="term" value="F:metal ion binding"/>
    <property type="evidence" value="ECO:0007669"/>
    <property type="project" value="UniProtKB-UniRule"/>
</dbReference>
<name>A0A0D2KZX7_9CHLO</name>
<feature type="binding site" evidence="12">
    <location>
        <position position="238"/>
    </location>
    <ligand>
        <name>Ca(2+)</name>
        <dbReference type="ChEBI" id="CHEBI:29108"/>
    </ligand>
</feature>
<evidence type="ECO:0000256" key="11">
    <source>
        <dbReference type="PIRSR" id="PIRSR605959-2"/>
    </source>
</evidence>
<accession>A0A0D2KZX7</accession>
<sequence length="410" mass="44151">MEAFLEVDPASDFSIDNLPYGVYSSATRGTTRRTACVALGDQVIDLAALQRAGLFSGPLLSKSPDCFQQADLNAFMALGQPAWREARTTLQRLLSSGEGALRDNAALRRDAILPMAEVELHLPMSVGDYTDFYASKHHAHNCGVMFRDAAQALPRNWLHLPIGYHGRASSIVVSGTPVRRPRGQVLSGATDQPVMQPCAAVDFELEMACVMGTGNELGSSLAVDDAGRSIFGLMLMNDWSARDIQKWEMLPLGPFNSKNWATQLSPWIVTLDALEPFRCDAPLQEPGVLPYLQEKDRHGYDIRLTASIVPDGGDETLMAAHHTFGGCNLRPGDVLGSGTASGPGEGQRACLLEKTWGGKEPVRLAGGGGERSYLLDGDEVVFRGWAGGGDGRRRVGFGECRGKLLPSPAI</sequence>
<comment type="pathway">
    <text evidence="1 13">Amino-acid degradation; L-phenylalanine degradation; acetoacetate and fumarate from L-phenylalanine: step 6/6.</text>
</comment>
<evidence type="ECO:0000256" key="8">
    <source>
        <dbReference type="ARBA" id="ARBA00022878"/>
    </source>
</evidence>
<evidence type="ECO:0000313" key="17">
    <source>
        <dbReference type="Proteomes" id="UP000054498"/>
    </source>
</evidence>
<feature type="binding site" evidence="12">
    <location>
        <position position="258"/>
    </location>
    <ligand>
        <name>Mg(2+)</name>
        <dbReference type="ChEBI" id="CHEBI:18420"/>
    </ligand>
</feature>
<dbReference type="SUPFAM" id="SSF56529">
    <property type="entry name" value="FAH"/>
    <property type="match status" value="1"/>
</dbReference>
<dbReference type="Gene3D" id="2.30.30.230">
    <property type="entry name" value="Fumarylacetoacetase, N-terminal domain"/>
    <property type="match status" value="1"/>
</dbReference>
<dbReference type="PANTHER" id="PTHR43069">
    <property type="entry name" value="FUMARYLACETOACETASE"/>
    <property type="match status" value="1"/>
</dbReference>
<evidence type="ECO:0000256" key="12">
    <source>
        <dbReference type="PIRSR" id="PIRSR605959-3"/>
    </source>
</evidence>
<organism evidence="16 17">
    <name type="scientific">Monoraphidium neglectum</name>
    <dbReference type="NCBI Taxonomy" id="145388"/>
    <lineage>
        <taxon>Eukaryota</taxon>
        <taxon>Viridiplantae</taxon>
        <taxon>Chlorophyta</taxon>
        <taxon>core chlorophytes</taxon>
        <taxon>Chlorophyceae</taxon>
        <taxon>CS clade</taxon>
        <taxon>Sphaeropleales</taxon>
        <taxon>Selenastraceae</taxon>
        <taxon>Monoraphidium</taxon>
    </lineage>
</organism>
<dbReference type="PANTHER" id="PTHR43069:SF2">
    <property type="entry name" value="FUMARYLACETOACETASE"/>
    <property type="match status" value="1"/>
</dbReference>
<feature type="binding site" evidence="12">
    <location>
        <position position="262"/>
    </location>
    <ligand>
        <name>Mg(2+)</name>
        <dbReference type="ChEBI" id="CHEBI:18420"/>
    </ligand>
</feature>
<evidence type="ECO:0000256" key="2">
    <source>
        <dbReference type="ARBA" id="ARBA00010211"/>
    </source>
</evidence>
<feature type="binding site" evidence="12">
    <location>
        <position position="131"/>
    </location>
    <ligand>
        <name>Ca(2+)</name>
        <dbReference type="ChEBI" id="CHEBI:29108"/>
    </ligand>
</feature>
<keyword evidence="17" id="KW-1185">Reference proteome</keyword>
<dbReference type="Pfam" id="PF09298">
    <property type="entry name" value="FAA_hydrolase_N"/>
    <property type="match status" value="1"/>
</dbReference>
<evidence type="ECO:0000259" key="15">
    <source>
        <dbReference type="Pfam" id="PF09298"/>
    </source>
</evidence>
<evidence type="ECO:0000313" key="16">
    <source>
        <dbReference type="EMBL" id="KIZ00724.1"/>
    </source>
</evidence>
<reference evidence="16 17" key="1">
    <citation type="journal article" date="2013" name="BMC Genomics">
        <title>Reconstruction of the lipid metabolism for the microalga Monoraphidium neglectum from its genome sequence reveals characteristics suitable for biofuel production.</title>
        <authorList>
            <person name="Bogen C."/>
            <person name="Al-Dilaimi A."/>
            <person name="Albersmeier A."/>
            <person name="Wichmann J."/>
            <person name="Grundmann M."/>
            <person name="Rupp O."/>
            <person name="Lauersen K.J."/>
            <person name="Blifernez-Klassen O."/>
            <person name="Kalinowski J."/>
            <person name="Goesmann A."/>
            <person name="Mussgnug J.H."/>
            <person name="Kruse O."/>
        </authorList>
    </citation>
    <scope>NUCLEOTIDE SEQUENCE [LARGE SCALE GENOMIC DNA]</scope>
    <source>
        <strain evidence="16 17">SAG 48.87</strain>
    </source>
</reference>
<keyword evidence="7 12" id="KW-0460">Magnesium</keyword>
<evidence type="ECO:0000256" key="5">
    <source>
        <dbReference type="ARBA" id="ARBA00022801"/>
    </source>
</evidence>
<evidence type="ECO:0000256" key="1">
    <source>
        <dbReference type="ARBA" id="ARBA00004782"/>
    </source>
</evidence>
<dbReference type="STRING" id="145388.A0A0D2KZX7"/>
<evidence type="ECO:0000256" key="13">
    <source>
        <dbReference type="RuleBase" id="RU366008"/>
    </source>
</evidence>
<keyword evidence="4 12" id="KW-0479">Metal-binding</keyword>
<evidence type="ECO:0000256" key="7">
    <source>
        <dbReference type="ARBA" id="ARBA00022842"/>
    </source>
</evidence>
<comment type="cofactor">
    <cofactor evidence="13">
        <name>Mg(2+)</name>
        <dbReference type="ChEBI" id="CHEBI:18420"/>
    </cofactor>
    <cofactor evidence="13">
        <name>Ca(2+)</name>
        <dbReference type="ChEBI" id="CHEBI:29108"/>
    </cofactor>
</comment>
<dbReference type="InterPro" id="IPR036462">
    <property type="entry name" value="Fumarylacetoacetase_N_sf"/>
</dbReference>
<dbReference type="EC" id="3.7.1.2" evidence="3 13"/>
<feature type="binding site" evidence="12">
    <location>
        <position position="206"/>
    </location>
    <ligand>
        <name>Ca(2+)</name>
        <dbReference type="ChEBI" id="CHEBI:29108"/>
    </ligand>
</feature>
<dbReference type="FunFam" id="2.30.30.230:FF:000001">
    <property type="entry name" value="Fumarylacetoacetase"/>
    <property type="match status" value="1"/>
</dbReference>
<dbReference type="GO" id="GO:0004334">
    <property type="term" value="F:fumarylacetoacetase activity"/>
    <property type="evidence" value="ECO:0007669"/>
    <property type="project" value="UniProtKB-UniRule"/>
</dbReference>
<proteinExistence type="inferred from homology"/>
<keyword evidence="5 13" id="KW-0378">Hydrolase</keyword>
<feature type="binding site" evidence="11">
    <location>
        <position position="339"/>
    </location>
    <ligand>
        <name>substrate</name>
    </ligand>
</feature>
<evidence type="ECO:0000256" key="9">
    <source>
        <dbReference type="ARBA" id="ARBA00023232"/>
    </source>
</evidence>
<dbReference type="NCBIfam" id="TIGR01266">
    <property type="entry name" value="fum_ac_acetase"/>
    <property type="match status" value="1"/>
</dbReference>
<evidence type="ECO:0000256" key="3">
    <source>
        <dbReference type="ARBA" id="ARBA00012094"/>
    </source>
</evidence>
<comment type="catalytic activity">
    <reaction evidence="13">
        <text>4-fumarylacetoacetate + H2O = acetoacetate + fumarate + H(+)</text>
        <dbReference type="Rhea" id="RHEA:10244"/>
        <dbReference type="ChEBI" id="CHEBI:13705"/>
        <dbReference type="ChEBI" id="CHEBI:15377"/>
        <dbReference type="ChEBI" id="CHEBI:15378"/>
        <dbReference type="ChEBI" id="CHEBI:18034"/>
        <dbReference type="ChEBI" id="CHEBI:29806"/>
        <dbReference type="EC" id="3.7.1.2"/>
    </reaction>
</comment>
<dbReference type="Gene3D" id="3.90.850.10">
    <property type="entry name" value="Fumarylacetoacetase-like, C-terminal domain"/>
    <property type="match status" value="1"/>
</dbReference>
<protein>
    <recommendedName>
        <fullName evidence="3 13">Fumarylacetoacetase</fullName>
        <ecNumber evidence="3 13">3.7.1.2</ecNumber>
    </recommendedName>
    <alternativeName>
        <fullName evidence="13">Fumarylacetoacetate hydrolase</fullName>
    </alternativeName>
</protein>
<dbReference type="AlphaFoldDB" id="A0A0D2KZX7"/>
<feature type="domain" description="Fumarylacetoacetase-like C-terminal" evidence="14">
    <location>
        <begin position="129"/>
        <end position="384"/>
    </location>
</feature>
<feature type="binding site" evidence="12">
    <location>
        <position position="204"/>
    </location>
    <ligand>
        <name>Ca(2+)</name>
        <dbReference type="ChEBI" id="CHEBI:29108"/>
    </ligand>
</feature>
<dbReference type="SUPFAM" id="SSF63433">
    <property type="entry name" value="Fumarylacetoacetate hydrolase, FAH, N-terminal domain"/>
    <property type="match status" value="1"/>
</dbReference>
<dbReference type="UniPathway" id="UPA00139">
    <property type="reaction ID" value="UER00341"/>
</dbReference>
<comment type="similarity">
    <text evidence="2 13">Belongs to the FAH family.</text>
</comment>
<dbReference type="GeneID" id="25740112"/>
<keyword evidence="6 12" id="KW-0106">Calcium</keyword>
<feature type="domain" description="Fumarylacetoacetase N-terminal" evidence="15">
    <location>
        <begin position="17"/>
        <end position="123"/>
    </location>
</feature>
<dbReference type="GO" id="GO:1902000">
    <property type="term" value="P:homogentisate catabolic process"/>
    <property type="evidence" value="ECO:0007669"/>
    <property type="project" value="TreeGrafter"/>
</dbReference>
<feature type="binding site" evidence="11">
    <location>
        <position position="133"/>
    </location>
    <ligand>
        <name>substrate</name>
    </ligand>
</feature>
<dbReference type="GO" id="GO:0006572">
    <property type="term" value="P:L-tyrosine catabolic process"/>
    <property type="evidence" value="ECO:0007669"/>
    <property type="project" value="UniProtKB-UniRule"/>
</dbReference>
<evidence type="ECO:0000259" key="14">
    <source>
        <dbReference type="Pfam" id="PF01557"/>
    </source>
</evidence>
<feature type="binding site" evidence="11">
    <location>
        <position position="245"/>
    </location>
    <ligand>
        <name>substrate</name>
    </ligand>
</feature>
<dbReference type="InterPro" id="IPR011234">
    <property type="entry name" value="Fumarylacetoacetase-like_C"/>
</dbReference>
<dbReference type="RefSeq" id="XP_013899743.1">
    <property type="nucleotide sequence ID" value="XM_014044289.1"/>
</dbReference>
<evidence type="ECO:0000256" key="10">
    <source>
        <dbReference type="PIRSR" id="PIRSR605959-1"/>
    </source>
</evidence>
<feature type="binding site" evidence="12">
    <location>
        <position position="238"/>
    </location>
    <ligand>
        <name>Mg(2+)</name>
        <dbReference type="ChEBI" id="CHEBI:18420"/>
    </ligand>
</feature>
<evidence type="ECO:0000256" key="6">
    <source>
        <dbReference type="ARBA" id="ARBA00022837"/>
    </source>
</evidence>
<evidence type="ECO:0000256" key="4">
    <source>
        <dbReference type="ARBA" id="ARBA00022723"/>
    </source>
</evidence>
<keyword evidence="8 13" id="KW-0828">Tyrosine catabolism</keyword>
<dbReference type="Proteomes" id="UP000054498">
    <property type="component" value="Unassembled WGS sequence"/>
</dbReference>